<sequence length="1552" mass="170594">MAHTAAFMQANALASLGVDEFDENILPRLLITAVAASLLYVGFASTAKLSRLSAAGPLTVTDPDDVVHNHDRISTTSNLDSLLRRKSLRRRILLVVECVTLAASAATALSNRKSRFNIVDTYFWFYLNIIYLIGISLPASSSHVRLAAKQTSALLCTVRWLVAAWLCGTRPLYHDDYLAWPLSDVGLVATTTILLLIHLSWPRSLPADRAGYPDATRESHASLLGMLSFAWVESILLTAWYHNTLSAAQIPTLSPFETATHTTQAFEKSTHNDKGILSRLIRHFRTTLILQAVWAAVYGLLSFVPTLLLQSIMQHIEHATDTTANQVWVSVALLFPFSLLASVAESRTIWLGQKIGFRLRSIMIGEIYGKALRRPTAIQATAKQASNGIQPAHADIGTILNFLTTDAFRVADAGANMHQVWGSVPVQVIVAIALLYRTLGFSIFAGVALMLGVVPMNSRIAQRFGAIQMQVMAATDERIQSTTEVIRGIRIIKLFAWELHFEQQIEEKRRHELKALRSRYILWSIAASIWYGMPLLISFASFFLYSAVLGNPLTPSLAFTSLSLFNLLKMPLDDLVGMITRTQDTLSSIQRVETFLKEEETEKYVALAQTQHEGFSQIGFEHATISWGDVAERASDAQETKIKKGISSGTAFTFNNLDIHFAVGKLNLIVGATGSGKSSMLLALLGEMNTISGRILTSSTMDRNKLTVDPKTGLVDGVAYCAQEAWLMNDTIRNNITFGSSYVDERYQAVLEACALVPDLHALADGDLTQVGERGLSLSGGQKQRIALARAVYSTAYHILLDDCLGAVDSHTGTWIFEKCLMGPLVRGRTVILATHDIALTGADADFVVVLEGGKIITSGSPCVIKSSHQHPEFENLALRNDDDENGLSRPTISSLNPSMRPIQPTRASLELVQRKIADMFGGKASGTDKTENHGSIPWVSVLQYLRSMGSWSFWSMLILAFVGQQVGTIGTNWWIRVLCDAYIARSHERAIQPTESTQDISVAYYFGVYGLIITLFLVVGMARLLLISYGSLHASSGIHTTLTRSIMNARFDFFDKTAFGQIINRFSRDLQMVDQDLAVLAVATLHFLVALLGITTLILIITPAFIVPGIFIGIAYCIIGTLYVGGTRDLKHIDSVQRAPLSQHFSETLSGIATIRAFGAVDQYRFGNLIRIDNANRSSFILAATERWLAVRLGLVGALVSLSAGLFAISTRGKLHPGAIGLSMSYAVVFSEHVLWLIRYHIANLNNIMALTRVQEYMNLPQEASVVLDNDNLMQGWPSQGEIRYQDVSARYAPGSEAVLRNVTFTAKPLERVGIVGRTGAGKSSLLLTLLRGLEVEDGRILIDDVDIKQLGLRLLRRSLAIVPQDPTLFAGTLRYNLDLLNEHSDAEVLMALKSVGLRNTATHGDETLDPTMKQSKFSDLSFTLADSGSNISQGQRQLVCIARALLKAPKIVVLDEATASIDHETDLLIQNCVRGLDATVITIAHRLRTVVDYDRIVVLDDGKVQECDHPWMLLQDKNSAFYDMCNVASDGQSLFKLAEDAWHSARKTVS</sequence>
<evidence type="ECO:0000313" key="13">
    <source>
        <dbReference type="EMBL" id="CAG5136916.1"/>
    </source>
</evidence>
<accession>A0A8J2HR79</accession>
<dbReference type="Pfam" id="PF00664">
    <property type="entry name" value="ABC_membrane"/>
    <property type="match status" value="2"/>
</dbReference>
<feature type="transmembrane region" description="Helical" evidence="10">
    <location>
        <begin position="954"/>
        <end position="976"/>
    </location>
</feature>
<dbReference type="PROSITE" id="PS50893">
    <property type="entry name" value="ABC_TRANSPORTER_2"/>
    <property type="match status" value="2"/>
</dbReference>
<name>A0A8J2HR79_9PLEO</name>
<keyword evidence="2" id="KW-0813">Transport</keyword>
<evidence type="ECO:0000256" key="2">
    <source>
        <dbReference type="ARBA" id="ARBA00022448"/>
    </source>
</evidence>
<evidence type="ECO:0000256" key="10">
    <source>
        <dbReference type="SAM" id="Phobius"/>
    </source>
</evidence>
<dbReference type="SMART" id="SM00382">
    <property type="entry name" value="AAA"/>
    <property type="match status" value="2"/>
</dbReference>
<dbReference type="InterPro" id="IPR017871">
    <property type="entry name" value="ABC_transporter-like_CS"/>
</dbReference>
<feature type="domain" description="ABC transporter" evidence="11">
    <location>
        <begin position="637"/>
        <end position="878"/>
    </location>
</feature>
<evidence type="ECO:0000256" key="5">
    <source>
        <dbReference type="ARBA" id="ARBA00022741"/>
    </source>
</evidence>
<dbReference type="InterPro" id="IPR011527">
    <property type="entry name" value="ABC1_TM_dom"/>
</dbReference>
<dbReference type="InterPro" id="IPR036640">
    <property type="entry name" value="ABC1_TM_sf"/>
</dbReference>
<evidence type="ECO:0000256" key="6">
    <source>
        <dbReference type="ARBA" id="ARBA00022840"/>
    </source>
</evidence>
<dbReference type="CDD" id="cd18596">
    <property type="entry name" value="ABC_6TM_VMR1_D1_like"/>
    <property type="match status" value="1"/>
</dbReference>
<keyword evidence="6" id="KW-0067">ATP-binding</keyword>
<dbReference type="OrthoDB" id="6500128at2759"/>
<evidence type="ECO:0000256" key="7">
    <source>
        <dbReference type="ARBA" id="ARBA00022989"/>
    </source>
</evidence>
<dbReference type="SUPFAM" id="SSF90123">
    <property type="entry name" value="ABC transporter transmembrane region"/>
    <property type="match status" value="2"/>
</dbReference>
<keyword evidence="14" id="KW-1185">Reference proteome</keyword>
<evidence type="ECO:0000256" key="1">
    <source>
        <dbReference type="ARBA" id="ARBA00004141"/>
    </source>
</evidence>
<dbReference type="InterPro" id="IPR050173">
    <property type="entry name" value="ABC_transporter_C-like"/>
</dbReference>
<dbReference type="InterPro" id="IPR003439">
    <property type="entry name" value="ABC_transporter-like_ATP-bd"/>
</dbReference>
<dbReference type="GO" id="GO:0140359">
    <property type="term" value="F:ABC-type transporter activity"/>
    <property type="evidence" value="ECO:0007669"/>
    <property type="project" value="InterPro"/>
</dbReference>
<proteinExistence type="predicted"/>
<dbReference type="GO" id="GO:0005524">
    <property type="term" value="F:ATP binding"/>
    <property type="evidence" value="ECO:0007669"/>
    <property type="project" value="UniProtKB-KW"/>
</dbReference>
<keyword evidence="5" id="KW-0547">Nucleotide-binding</keyword>
<feature type="domain" description="ABC transmembrane type-1" evidence="12">
    <location>
        <begin position="958"/>
        <end position="1241"/>
    </location>
</feature>
<feature type="transmembrane region" description="Helical" evidence="10">
    <location>
        <begin position="1216"/>
        <end position="1239"/>
    </location>
</feature>
<feature type="compositionally biased region" description="Polar residues" evidence="9">
    <location>
        <begin position="889"/>
        <end position="898"/>
    </location>
</feature>
<evidence type="ECO:0000313" key="14">
    <source>
        <dbReference type="Proteomes" id="UP000676310"/>
    </source>
</evidence>
<feature type="transmembrane region" description="Helical" evidence="10">
    <location>
        <begin position="428"/>
        <end position="454"/>
    </location>
</feature>
<feature type="transmembrane region" description="Helical" evidence="10">
    <location>
        <begin position="179"/>
        <end position="201"/>
    </location>
</feature>
<comment type="subcellular location">
    <subcellularLocation>
        <location evidence="1">Membrane</location>
        <topology evidence="1">Multi-pass membrane protein</topology>
    </subcellularLocation>
</comment>
<dbReference type="Gene3D" id="3.40.50.300">
    <property type="entry name" value="P-loop containing nucleotide triphosphate hydrolases"/>
    <property type="match status" value="2"/>
</dbReference>
<feature type="transmembrane region" description="Helical" evidence="10">
    <location>
        <begin position="324"/>
        <end position="344"/>
    </location>
</feature>
<dbReference type="GO" id="GO:0000329">
    <property type="term" value="C:fungal-type vacuole membrane"/>
    <property type="evidence" value="ECO:0007669"/>
    <property type="project" value="TreeGrafter"/>
</dbReference>
<feature type="transmembrane region" description="Helical" evidence="10">
    <location>
        <begin position="1190"/>
        <end position="1210"/>
    </location>
</feature>
<dbReference type="CDD" id="cd18604">
    <property type="entry name" value="ABC_6TM_VMR1_D2_like"/>
    <property type="match status" value="1"/>
</dbReference>
<comment type="caution">
    <text evidence="13">The sequence shown here is derived from an EMBL/GenBank/DDBJ whole genome shotgun (WGS) entry which is preliminary data.</text>
</comment>
<dbReference type="PROSITE" id="PS50929">
    <property type="entry name" value="ABC_TM1F"/>
    <property type="match status" value="2"/>
</dbReference>
<dbReference type="CDD" id="cd03244">
    <property type="entry name" value="ABCC_MRP_domain2"/>
    <property type="match status" value="1"/>
</dbReference>
<evidence type="ECO:0000256" key="4">
    <source>
        <dbReference type="ARBA" id="ARBA00022737"/>
    </source>
</evidence>
<feature type="domain" description="ABC transporter" evidence="11">
    <location>
        <begin position="1284"/>
        <end position="1528"/>
    </location>
</feature>
<dbReference type="PANTHER" id="PTHR24223">
    <property type="entry name" value="ATP-BINDING CASSETTE SUB-FAMILY C"/>
    <property type="match status" value="1"/>
</dbReference>
<dbReference type="InterPro" id="IPR003593">
    <property type="entry name" value="AAA+_ATPase"/>
</dbReference>
<feature type="transmembrane region" description="Helical" evidence="10">
    <location>
        <begin position="288"/>
        <end position="312"/>
    </location>
</feature>
<keyword evidence="3 10" id="KW-0812">Transmembrane</keyword>
<feature type="transmembrane region" description="Helical" evidence="10">
    <location>
        <begin position="1078"/>
        <end position="1101"/>
    </location>
</feature>
<dbReference type="Pfam" id="PF00005">
    <property type="entry name" value="ABC_tran"/>
    <property type="match status" value="2"/>
</dbReference>
<feature type="transmembrane region" description="Helical" evidence="10">
    <location>
        <begin position="1107"/>
        <end position="1126"/>
    </location>
</feature>
<evidence type="ECO:0000259" key="11">
    <source>
        <dbReference type="PROSITE" id="PS50893"/>
    </source>
</evidence>
<dbReference type="InterPro" id="IPR027417">
    <property type="entry name" value="P-loop_NTPase"/>
</dbReference>
<feature type="transmembrane region" description="Helical" evidence="10">
    <location>
        <begin position="152"/>
        <end position="173"/>
    </location>
</feature>
<organism evidence="13 14">
    <name type="scientific">Alternaria atra</name>
    <dbReference type="NCBI Taxonomy" id="119953"/>
    <lineage>
        <taxon>Eukaryota</taxon>
        <taxon>Fungi</taxon>
        <taxon>Dikarya</taxon>
        <taxon>Ascomycota</taxon>
        <taxon>Pezizomycotina</taxon>
        <taxon>Dothideomycetes</taxon>
        <taxon>Pleosporomycetidae</taxon>
        <taxon>Pleosporales</taxon>
        <taxon>Pleosporineae</taxon>
        <taxon>Pleosporaceae</taxon>
        <taxon>Alternaria</taxon>
        <taxon>Alternaria sect. Ulocladioides</taxon>
    </lineage>
</organism>
<dbReference type="EMBL" id="CAJRGZ010000004">
    <property type="protein sequence ID" value="CAG5136916.1"/>
    <property type="molecule type" value="Genomic_DNA"/>
</dbReference>
<protein>
    <recommendedName>
        <fullName evidence="15">ATP-dependent bile acid permease</fullName>
    </recommendedName>
</protein>
<evidence type="ECO:0000259" key="12">
    <source>
        <dbReference type="PROSITE" id="PS50929"/>
    </source>
</evidence>
<feature type="transmembrane region" description="Helical" evidence="10">
    <location>
        <begin position="520"/>
        <end position="543"/>
    </location>
</feature>
<reference evidence="13" key="1">
    <citation type="submission" date="2021-05" db="EMBL/GenBank/DDBJ databases">
        <authorList>
            <person name="Stam R."/>
        </authorList>
    </citation>
    <scope>NUCLEOTIDE SEQUENCE</scope>
    <source>
        <strain evidence="13">CS162</strain>
    </source>
</reference>
<dbReference type="FunFam" id="3.40.50.300:FF:000630">
    <property type="entry name" value="ATP-binding cassette (ABC) transporter, putative"/>
    <property type="match status" value="1"/>
</dbReference>
<feature type="transmembrane region" description="Helical" evidence="10">
    <location>
        <begin position="25"/>
        <end position="43"/>
    </location>
</feature>
<feature type="transmembrane region" description="Helical" evidence="10">
    <location>
        <begin position="122"/>
        <end position="140"/>
    </location>
</feature>
<feature type="region of interest" description="Disordered" evidence="9">
    <location>
        <begin position="881"/>
        <end position="901"/>
    </location>
</feature>
<dbReference type="FunFam" id="1.20.1560.10:FF:000013">
    <property type="entry name" value="ABC transporter C family member 2"/>
    <property type="match status" value="1"/>
</dbReference>
<dbReference type="PANTHER" id="PTHR24223:SF353">
    <property type="entry name" value="ABC TRANSPORTER ATP-BINDING PROTEIN_PERMEASE VMR1-RELATED"/>
    <property type="match status" value="1"/>
</dbReference>
<dbReference type="Gene3D" id="1.20.1560.10">
    <property type="entry name" value="ABC transporter type 1, transmembrane domain"/>
    <property type="match status" value="2"/>
</dbReference>
<evidence type="ECO:0000256" key="8">
    <source>
        <dbReference type="ARBA" id="ARBA00023136"/>
    </source>
</evidence>
<keyword evidence="4" id="KW-0677">Repeat</keyword>
<dbReference type="Proteomes" id="UP000676310">
    <property type="component" value="Unassembled WGS sequence"/>
</dbReference>
<feature type="transmembrane region" description="Helical" evidence="10">
    <location>
        <begin position="92"/>
        <end position="110"/>
    </location>
</feature>
<dbReference type="GeneID" id="67010111"/>
<dbReference type="FunFam" id="1.20.1560.10:FF:000006">
    <property type="entry name" value="ATP-binding cassette, sub-family C (CFTR/MRP), member 9"/>
    <property type="match status" value="1"/>
</dbReference>
<feature type="transmembrane region" description="Helical" evidence="10">
    <location>
        <begin position="1003"/>
        <end position="1027"/>
    </location>
</feature>
<dbReference type="PROSITE" id="PS00211">
    <property type="entry name" value="ABC_TRANSPORTER_1"/>
    <property type="match status" value="2"/>
</dbReference>
<dbReference type="RefSeq" id="XP_043163538.1">
    <property type="nucleotide sequence ID" value="XM_043307603.1"/>
</dbReference>
<evidence type="ECO:0000256" key="9">
    <source>
        <dbReference type="SAM" id="MobiDB-lite"/>
    </source>
</evidence>
<feature type="domain" description="ABC transmembrane type-1" evidence="12">
    <location>
        <begin position="289"/>
        <end position="584"/>
    </location>
</feature>
<keyword evidence="8 10" id="KW-0472">Membrane</keyword>
<dbReference type="CDD" id="cd03250">
    <property type="entry name" value="ABCC_MRP_domain1"/>
    <property type="match status" value="1"/>
</dbReference>
<dbReference type="SUPFAM" id="SSF52540">
    <property type="entry name" value="P-loop containing nucleoside triphosphate hydrolases"/>
    <property type="match status" value="2"/>
</dbReference>
<dbReference type="GO" id="GO:0016887">
    <property type="term" value="F:ATP hydrolysis activity"/>
    <property type="evidence" value="ECO:0007669"/>
    <property type="project" value="InterPro"/>
</dbReference>
<evidence type="ECO:0008006" key="15">
    <source>
        <dbReference type="Google" id="ProtNLM"/>
    </source>
</evidence>
<feature type="transmembrane region" description="Helical" evidence="10">
    <location>
        <begin position="221"/>
        <end position="241"/>
    </location>
</feature>
<keyword evidence="7 10" id="KW-1133">Transmembrane helix</keyword>
<evidence type="ECO:0000256" key="3">
    <source>
        <dbReference type="ARBA" id="ARBA00022692"/>
    </source>
</evidence>
<gene>
    <name evidence="13" type="ORF">ALTATR162_LOCUS10</name>
</gene>